<gene>
    <name evidence="1" type="ORF">HU200_012894</name>
</gene>
<dbReference type="AlphaFoldDB" id="A0A835KMU5"/>
<dbReference type="Proteomes" id="UP000636709">
    <property type="component" value="Unassembled WGS sequence"/>
</dbReference>
<dbReference type="EMBL" id="JACEFO010001069">
    <property type="protein sequence ID" value="KAF8748568.1"/>
    <property type="molecule type" value="Genomic_DNA"/>
</dbReference>
<comment type="caution">
    <text evidence="1">The sequence shown here is derived from an EMBL/GenBank/DDBJ whole genome shotgun (WGS) entry which is preliminary data.</text>
</comment>
<proteinExistence type="predicted"/>
<sequence>MADRLALWSQAKRTATGMEEAAAGGRQEEVVLLLLLLELPFGGRCGDYFGCPFPLRATSNCSTGGSTVTSSTNSPEAICPPADLFLVSSRIHARFSLSASTSVAPAIIITLRAHPPSLSLSLR</sequence>
<evidence type="ECO:0000313" key="2">
    <source>
        <dbReference type="Proteomes" id="UP000636709"/>
    </source>
</evidence>
<organism evidence="1 2">
    <name type="scientific">Digitaria exilis</name>
    <dbReference type="NCBI Taxonomy" id="1010633"/>
    <lineage>
        <taxon>Eukaryota</taxon>
        <taxon>Viridiplantae</taxon>
        <taxon>Streptophyta</taxon>
        <taxon>Embryophyta</taxon>
        <taxon>Tracheophyta</taxon>
        <taxon>Spermatophyta</taxon>
        <taxon>Magnoliopsida</taxon>
        <taxon>Liliopsida</taxon>
        <taxon>Poales</taxon>
        <taxon>Poaceae</taxon>
        <taxon>PACMAD clade</taxon>
        <taxon>Panicoideae</taxon>
        <taxon>Panicodae</taxon>
        <taxon>Paniceae</taxon>
        <taxon>Anthephorinae</taxon>
        <taxon>Digitaria</taxon>
    </lineage>
</organism>
<keyword evidence="2" id="KW-1185">Reference proteome</keyword>
<reference evidence="1" key="1">
    <citation type="submission" date="2020-07" db="EMBL/GenBank/DDBJ databases">
        <title>Genome sequence and genetic diversity analysis of an under-domesticated orphan crop, white fonio (Digitaria exilis).</title>
        <authorList>
            <person name="Bennetzen J.L."/>
            <person name="Chen S."/>
            <person name="Ma X."/>
            <person name="Wang X."/>
            <person name="Yssel A.E.J."/>
            <person name="Chaluvadi S.R."/>
            <person name="Johnson M."/>
            <person name="Gangashetty P."/>
            <person name="Hamidou F."/>
            <person name="Sanogo M.D."/>
            <person name="Zwaenepoel A."/>
            <person name="Wallace J."/>
            <person name="Van De Peer Y."/>
            <person name="Van Deynze A."/>
        </authorList>
    </citation>
    <scope>NUCLEOTIDE SEQUENCE</scope>
    <source>
        <tissue evidence="1">Leaves</tissue>
    </source>
</reference>
<protein>
    <submittedName>
        <fullName evidence="1">Uncharacterized protein</fullName>
    </submittedName>
</protein>
<accession>A0A835KMU5</accession>
<evidence type="ECO:0000313" key="1">
    <source>
        <dbReference type="EMBL" id="KAF8748568.1"/>
    </source>
</evidence>
<name>A0A835KMU5_9POAL</name>